<accession>A0A1T5A4J4</accession>
<dbReference type="AlphaFoldDB" id="A0A1T5A4J4"/>
<dbReference type="InterPro" id="IPR016035">
    <property type="entry name" value="Acyl_Trfase/lysoPLipase"/>
</dbReference>
<dbReference type="PROSITE" id="PS51635">
    <property type="entry name" value="PNPLA"/>
    <property type="match status" value="1"/>
</dbReference>
<sequence length="788" mass="89496">MYVSINDIKTLFLFGEIMKRLAITVLILVYFFSASAQKVGLVFSGGGAKGLAHIGVLKALEENNIPIDYIVGTSMGGIVGGMYASGYSPAEIEKIALSTDFQDWVSGSFKNNYRYFFNKKPENPSFLTAKLQVDTGFNFKLRSNLINDVPLNFALLELFGQATVNAGDDFDKLLVPFRCIVADVLSQEMIPVSKGNLTEAIRGTFAVPLVYRPVKVDDKYVFDGGLYNNFPVDVLKKDFQPDYIIGSNVSSKIFNDYPKENDEKLMNRFLVYMFLSKSDSTAIGKNGSYIQPNLAGFSTTNFTPVAELIKRGYDATIADMDRIKNSVSRRISADDLFQKREQFKGRKSELEFDDIVATGVNSKQRKYVETVINSSITQNPTIAQLKPGYYKLVADDNFETVYPRIKRETKTDGYDFELQVQRQKNFKLDFGGAISTRPISNAYVGLQYNYLRINSYTFSANFYSGGFYESAQGMTRMDVPGRLPFYLEAEFTYNHWNYFNKSQIFIENVDPTFIEQSDRRSVLKLGMPLSNNGKLELQTGFISFEDKYSPNKRFQFGDILDQNSYHGFMSSLTFSKNLLNRRMYASSGSSFLVGVNIYNGKEDYSPGNILRDEESFSPIKARRESRNWFKAKLSREQYPINGKRYSFGYLTEVVISNKPAFSTFKSTLLSAPAFYPLQDSKSLYLEKFRANTYGALGVKNVFKMTKNLDARAEFYIFQPMEEFELNRLQSVGYGNLFSKSYLAATAGLVFHTLAGPVSLSFNHYDDDQKRFGVMFHAGFLIYNKRSFE</sequence>
<keyword evidence="3 4" id="KW-0443">Lipid metabolism</keyword>
<feature type="active site" description="Nucleophile" evidence="4">
    <location>
        <position position="74"/>
    </location>
</feature>
<evidence type="ECO:0000313" key="6">
    <source>
        <dbReference type="EMBL" id="SKB29533.1"/>
    </source>
</evidence>
<evidence type="ECO:0000313" key="7">
    <source>
        <dbReference type="Proteomes" id="UP000189981"/>
    </source>
</evidence>
<evidence type="ECO:0000256" key="4">
    <source>
        <dbReference type="PROSITE-ProRule" id="PRU01161"/>
    </source>
</evidence>
<dbReference type="GO" id="GO:0016042">
    <property type="term" value="P:lipid catabolic process"/>
    <property type="evidence" value="ECO:0007669"/>
    <property type="project" value="UniProtKB-UniRule"/>
</dbReference>
<proteinExistence type="predicted"/>
<organism evidence="6 7">
    <name type="scientific">Daejeonella lutea</name>
    <dbReference type="NCBI Taxonomy" id="572036"/>
    <lineage>
        <taxon>Bacteria</taxon>
        <taxon>Pseudomonadati</taxon>
        <taxon>Bacteroidota</taxon>
        <taxon>Sphingobacteriia</taxon>
        <taxon>Sphingobacteriales</taxon>
        <taxon>Sphingobacteriaceae</taxon>
        <taxon>Daejeonella</taxon>
    </lineage>
</organism>
<feature type="short sequence motif" description="GXGXXG" evidence="4">
    <location>
        <begin position="45"/>
        <end position="50"/>
    </location>
</feature>
<feature type="short sequence motif" description="DGA/G" evidence="4">
    <location>
        <begin position="223"/>
        <end position="225"/>
    </location>
</feature>
<dbReference type="Gene3D" id="3.40.1090.10">
    <property type="entry name" value="Cytosolic phospholipase A2 catalytic domain"/>
    <property type="match status" value="2"/>
</dbReference>
<dbReference type="InterPro" id="IPR002641">
    <property type="entry name" value="PNPLA_dom"/>
</dbReference>
<protein>
    <submittedName>
        <fullName evidence="6">NTE family protein</fullName>
    </submittedName>
</protein>
<evidence type="ECO:0000256" key="3">
    <source>
        <dbReference type="ARBA" id="ARBA00023098"/>
    </source>
</evidence>
<feature type="short sequence motif" description="GXSXG" evidence="4">
    <location>
        <begin position="72"/>
        <end position="76"/>
    </location>
</feature>
<keyword evidence="2 4" id="KW-0442">Lipid degradation</keyword>
<evidence type="ECO:0000259" key="5">
    <source>
        <dbReference type="PROSITE" id="PS51635"/>
    </source>
</evidence>
<dbReference type="GO" id="GO:0016787">
    <property type="term" value="F:hydrolase activity"/>
    <property type="evidence" value="ECO:0007669"/>
    <property type="project" value="UniProtKB-UniRule"/>
</dbReference>
<evidence type="ECO:0000256" key="2">
    <source>
        <dbReference type="ARBA" id="ARBA00022963"/>
    </source>
</evidence>
<feature type="domain" description="PNPLA" evidence="5">
    <location>
        <begin position="41"/>
        <end position="236"/>
    </location>
</feature>
<reference evidence="7" key="1">
    <citation type="submission" date="2017-02" db="EMBL/GenBank/DDBJ databases">
        <authorList>
            <person name="Varghese N."/>
            <person name="Submissions S."/>
        </authorList>
    </citation>
    <scope>NUCLEOTIDE SEQUENCE [LARGE SCALE GENOMIC DNA]</scope>
    <source>
        <strain evidence="7">DSM 22385</strain>
    </source>
</reference>
<keyword evidence="1 4" id="KW-0378">Hydrolase</keyword>
<feature type="active site" description="Proton acceptor" evidence="4">
    <location>
        <position position="223"/>
    </location>
</feature>
<dbReference type="PANTHER" id="PTHR14226:SF29">
    <property type="entry name" value="NEUROPATHY TARGET ESTERASE SWS"/>
    <property type="match status" value="1"/>
</dbReference>
<dbReference type="STRING" id="572036.SAMN05661099_0277"/>
<dbReference type="CDD" id="cd07205">
    <property type="entry name" value="Pat_PNPLA6_PNPLA7_NTE1_like"/>
    <property type="match status" value="1"/>
</dbReference>
<dbReference type="InterPro" id="IPR050301">
    <property type="entry name" value="NTE"/>
</dbReference>
<dbReference type="SUPFAM" id="SSF52151">
    <property type="entry name" value="FabD/lysophospholipase-like"/>
    <property type="match status" value="1"/>
</dbReference>
<gene>
    <name evidence="6" type="ORF">SAMN05661099_0277</name>
</gene>
<dbReference type="PANTHER" id="PTHR14226">
    <property type="entry name" value="NEUROPATHY TARGET ESTERASE/SWISS CHEESE D.MELANOGASTER"/>
    <property type="match status" value="1"/>
</dbReference>
<dbReference type="Pfam" id="PF01734">
    <property type="entry name" value="Patatin"/>
    <property type="match status" value="1"/>
</dbReference>
<dbReference type="EMBL" id="FUYR01000001">
    <property type="protein sequence ID" value="SKB29533.1"/>
    <property type="molecule type" value="Genomic_DNA"/>
</dbReference>
<evidence type="ECO:0000256" key="1">
    <source>
        <dbReference type="ARBA" id="ARBA00022801"/>
    </source>
</evidence>
<name>A0A1T5A4J4_9SPHI</name>
<dbReference type="Proteomes" id="UP000189981">
    <property type="component" value="Unassembled WGS sequence"/>
</dbReference>
<keyword evidence="7" id="KW-1185">Reference proteome</keyword>